<dbReference type="Pfam" id="PF22691">
    <property type="entry name" value="Thiolase_C_1"/>
    <property type="match status" value="1"/>
</dbReference>
<name>A0ABQ4L2C1_SIMTE</name>
<reference evidence="3 4" key="1">
    <citation type="submission" date="2021-03" db="EMBL/GenBank/DDBJ databases">
        <title>Antimicrobial resistance genes in bacteria isolated from Japanese honey, and their potential for conferring macrolide and lincosamide resistance in the American foulbrood pathogen Paenibacillus larvae.</title>
        <authorList>
            <person name="Okamoto M."/>
            <person name="Kumagai M."/>
            <person name="Kanamori H."/>
            <person name="Takamatsu D."/>
        </authorList>
    </citation>
    <scope>NUCLEOTIDE SEQUENCE [LARGE SCALE GENOMIC DNA]</scope>
    <source>
        <strain evidence="3 4">J6TS1</strain>
    </source>
</reference>
<dbReference type="InterPro" id="IPR020616">
    <property type="entry name" value="Thiolase_N"/>
</dbReference>
<proteinExistence type="predicted"/>
<evidence type="ECO:0000313" key="4">
    <source>
        <dbReference type="Proteomes" id="UP000680670"/>
    </source>
</evidence>
<dbReference type="Pfam" id="PF00108">
    <property type="entry name" value="Thiolase_N"/>
    <property type="match status" value="1"/>
</dbReference>
<keyword evidence="4" id="KW-1185">Reference proteome</keyword>
<dbReference type="InterPro" id="IPR002155">
    <property type="entry name" value="Thiolase"/>
</dbReference>
<evidence type="ECO:0000259" key="1">
    <source>
        <dbReference type="Pfam" id="PF00108"/>
    </source>
</evidence>
<dbReference type="EMBL" id="BORJ01000014">
    <property type="protein sequence ID" value="GIN98431.1"/>
    <property type="molecule type" value="Genomic_DNA"/>
</dbReference>
<dbReference type="Proteomes" id="UP000680670">
    <property type="component" value="Unassembled WGS sequence"/>
</dbReference>
<accession>A0ABQ4L2C1</accession>
<feature type="domain" description="Thiolase N-terminal" evidence="1">
    <location>
        <begin position="22"/>
        <end position="195"/>
    </location>
</feature>
<evidence type="ECO:0000313" key="3">
    <source>
        <dbReference type="EMBL" id="GIN98431.1"/>
    </source>
</evidence>
<protein>
    <submittedName>
        <fullName evidence="3">Thiolase</fullName>
    </submittedName>
</protein>
<dbReference type="PANTHER" id="PTHR42870:SF2">
    <property type="entry name" value="LIPID-TRANSFER PROTEIN, PUTATIVE-RELATED"/>
    <property type="match status" value="1"/>
</dbReference>
<dbReference type="InterPro" id="IPR055140">
    <property type="entry name" value="Thiolase_C_2"/>
</dbReference>
<dbReference type="Gene3D" id="3.40.47.10">
    <property type="match status" value="1"/>
</dbReference>
<feature type="domain" description="Thiolase C-terminal" evidence="2">
    <location>
        <begin position="266"/>
        <end position="387"/>
    </location>
</feature>
<dbReference type="RefSeq" id="WP_213021375.1">
    <property type="nucleotide sequence ID" value="NZ_BORJ01000014.1"/>
</dbReference>
<dbReference type="PIRSF" id="PIRSF000429">
    <property type="entry name" value="Ac-CoA_Ac_transf"/>
    <property type="match status" value="1"/>
</dbReference>
<dbReference type="CDD" id="cd00829">
    <property type="entry name" value="SCP-x_thiolase"/>
    <property type="match status" value="1"/>
</dbReference>
<dbReference type="PANTHER" id="PTHR42870">
    <property type="entry name" value="ACETYL-COA C-ACETYLTRANSFERASE"/>
    <property type="match status" value="1"/>
</dbReference>
<organism evidence="3 4">
    <name type="scientific">Siminovitchia terrae</name>
    <name type="common">Bacillus terrae</name>
    <dbReference type="NCBI Taxonomy" id="1914933"/>
    <lineage>
        <taxon>Bacteria</taxon>
        <taxon>Bacillati</taxon>
        <taxon>Bacillota</taxon>
        <taxon>Bacilli</taxon>
        <taxon>Bacillales</taxon>
        <taxon>Bacillaceae</taxon>
        <taxon>Siminovitchia</taxon>
    </lineage>
</organism>
<comment type="caution">
    <text evidence="3">The sequence shown here is derived from an EMBL/GenBank/DDBJ whole genome shotgun (WGS) entry which is preliminary data.</text>
</comment>
<evidence type="ECO:0000259" key="2">
    <source>
        <dbReference type="Pfam" id="PF22691"/>
    </source>
</evidence>
<sequence>MGNKIGIVGYGATNNPGRNYINKSFKELAAISFYEAINDSQINVDDIDFASFSYTGEAGIGYGAAGATMIDVLGLKNIPSYVNHANCSSGAVALHESYSMLKSGDLNVGLVCGFDKQTDIMAYENYMLLSTDTDYDYKLGISHLHYFMLADQYANEHDIDPNKVKNALVYFAKLMYENGAENPISSVYKRKMNPLLLEKMPLYGNAVTPGEGSVSLIMATEEYAKENKLPNFVEIEDSVFLSSSQYIGRTYDFENNGLGHGNLLHKAYQKLFEKTELNIEDIDTFGLYDMGVNPLLTIEAAGLCPKGKAADYILEGNIDIGGTSPINTDGGNIARGHAAGPGALYQVIEICDQLLKRPKGKRIPNQVSRGVINSIGGYYATAILTLFRRGEINDSIS</sequence>
<dbReference type="SUPFAM" id="SSF53901">
    <property type="entry name" value="Thiolase-like"/>
    <property type="match status" value="2"/>
</dbReference>
<dbReference type="InterPro" id="IPR016039">
    <property type="entry name" value="Thiolase-like"/>
</dbReference>
<gene>
    <name evidence="3" type="ORF">J6TS1_43010</name>
</gene>